<gene>
    <name evidence="3" type="ORF">GEV02_29035</name>
</gene>
<keyword evidence="4" id="KW-1185">Reference proteome</keyword>
<organism evidence="3 4">
    <name type="scientific">Rugamonas aquatica</name>
    <dbReference type="NCBI Taxonomy" id="2743357"/>
    <lineage>
        <taxon>Bacteria</taxon>
        <taxon>Pseudomonadati</taxon>
        <taxon>Pseudomonadota</taxon>
        <taxon>Betaproteobacteria</taxon>
        <taxon>Burkholderiales</taxon>
        <taxon>Oxalobacteraceae</taxon>
        <taxon>Telluria group</taxon>
        <taxon>Rugamonas</taxon>
    </lineage>
</organism>
<dbReference type="PANTHER" id="PTHR38104:SF1">
    <property type="entry name" value="ANTI-SIGMA-E FACTOR RSEA"/>
    <property type="match status" value="1"/>
</dbReference>
<dbReference type="EMBL" id="WHUG01000018">
    <property type="protein sequence ID" value="MQA42193.1"/>
    <property type="molecule type" value="Genomic_DNA"/>
</dbReference>
<dbReference type="InterPro" id="IPR005572">
    <property type="entry name" value="Anti-sigma_E_RseA_N"/>
</dbReference>
<accession>A0A6A7NAT5</accession>
<dbReference type="Proteomes" id="UP000440498">
    <property type="component" value="Unassembled WGS sequence"/>
</dbReference>
<proteinExistence type="predicted"/>
<dbReference type="AlphaFoldDB" id="A0A6A7NAT5"/>
<reference evidence="3 4" key="1">
    <citation type="submission" date="2019-10" db="EMBL/GenBank/DDBJ databases">
        <title>Two novel species isolated from a subtropical stream in China.</title>
        <authorList>
            <person name="Lu H."/>
        </authorList>
    </citation>
    <scope>NUCLEOTIDE SEQUENCE [LARGE SCALE GENOMIC DNA]</scope>
    <source>
        <strain evidence="3 4">FT29W</strain>
    </source>
</reference>
<evidence type="ECO:0000259" key="2">
    <source>
        <dbReference type="Pfam" id="PF03872"/>
    </source>
</evidence>
<protein>
    <submittedName>
        <fullName evidence="3">Transcriptional regulator</fullName>
    </submittedName>
</protein>
<comment type="caution">
    <text evidence="3">The sequence shown here is derived from an EMBL/GenBank/DDBJ whole genome shotgun (WGS) entry which is preliminary data.</text>
</comment>
<name>A0A6A7NAT5_9BURK</name>
<dbReference type="Gene3D" id="1.10.10.880">
    <property type="entry name" value="Anti sigma-E protein RseA, N-terminal domain"/>
    <property type="match status" value="1"/>
</dbReference>
<evidence type="ECO:0000313" key="3">
    <source>
        <dbReference type="EMBL" id="MQA42193.1"/>
    </source>
</evidence>
<dbReference type="PANTHER" id="PTHR38104">
    <property type="match status" value="1"/>
</dbReference>
<dbReference type="GO" id="GO:0016989">
    <property type="term" value="F:sigma factor antagonist activity"/>
    <property type="evidence" value="ECO:0007669"/>
    <property type="project" value="InterPro"/>
</dbReference>
<feature type="domain" description="Anti sigma-E protein RseA N-terminal" evidence="2">
    <location>
        <begin position="8"/>
        <end position="90"/>
    </location>
</feature>
<evidence type="ECO:0000256" key="1">
    <source>
        <dbReference type="SAM" id="MobiDB-lite"/>
    </source>
</evidence>
<sequence>MDTQKRLHENISALADGELADSERELALAALDTMEGQAAWRAYHLAGDVLRDQASGALSDGFSASLAARLAAEPAYTAAATSAERGPDPSAPAPDQAESPADVILP</sequence>
<dbReference type="InterPro" id="IPR036147">
    <property type="entry name" value="Anti-sigma_E_RseA_N_sf"/>
</dbReference>
<evidence type="ECO:0000313" key="4">
    <source>
        <dbReference type="Proteomes" id="UP000440498"/>
    </source>
</evidence>
<dbReference type="CDD" id="cd16328">
    <property type="entry name" value="RseA_N"/>
    <property type="match status" value="1"/>
</dbReference>
<dbReference type="SUPFAM" id="SSF89069">
    <property type="entry name" value="N-terminal, cytoplasmic domain of anti-sigmaE factor RseA"/>
    <property type="match status" value="1"/>
</dbReference>
<feature type="region of interest" description="Disordered" evidence="1">
    <location>
        <begin position="77"/>
        <end position="106"/>
    </location>
</feature>
<dbReference type="InterPro" id="IPR052383">
    <property type="entry name" value="Anti-sigma-E_RseA-like"/>
</dbReference>
<dbReference type="Pfam" id="PF03872">
    <property type="entry name" value="RseA_N"/>
    <property type="match status" value="1"/>
</dbReference>